<dbReference type="InterPro" id="IPR032710">
    <property type="entry name" value="NTF2-like_dom_sf"/>
</dbReference>
<sequence>MSNTSEAIDNDTVIKEFIDLFAQQDATTLAPYLDQDIVFENYGSPVVKGRENVVSLWAEVFSTMERVEFTTLNQAVNGDIVIAEQIHGLALPGRPFAPIKNMAVYRMRDGRIVEWRDYTNSEYARTLM</sequence>
<organism evidence="2 3">
    <name type="scientific">Streptomyces yanii</name>
    <dbReference type="NCBI Taxonomy" id="78510"/>
    <lineage>
        <taxon>Bacteria</taxon>
        <taxon>Bacillati</taxon>
        <taxon>Actinomycetota</taxon>
        <taxon>Actinomycetes</taxon>
        <taxon>Kitasatosporales</taxon>
        <taxon>Streptomycetaceae</taxon>
        <taxon>Streptomyces</taxon>
    </lineage>
</organism>
<dbReference type="SUPFAM" id="SSF54427">
    <property type="entry name" value="NTF2-like"/>
    <property type="match status" value="1"/>
</dbReference>
<dbReference type="Pfam" id="PF12680">
    <property type="entry name" value="SnoaL_2"/>
    <property type="match status" value="1"/>
</dbReference>
<dbReference type="EMBL" id="JBHMCG010000075">
    <property type="protein sequence ID" value="MFB9573953.1"/>
    <property type="molecule type" value="Genomic_DNA"/>
</dbReference>
<dbReference type="Gene3D" id="3.10.450.50">
    <property type="match status" value="1"/>
</dbReference>
<dbReference type="InterPro" id="IPR037401">
    <property type="entry name" value="SnoaL-like"/>
</dbReference>
<comment type="caution">
    <text evidence="2">The sequence shown here is derived from an EMBL/GenBank/DDBJ whole genome shotgun (WGS) entry which is preliminary data.</text>
</comment>
<evidence type="ECO:0000259" key="1">
    <source>
        <dbReference type="Pfam" id="PF12680"/>
    </source>
</evidence>
<proteinExistence type="predicted"/>
<keyword evidence="3" id="KW-1185">Reference proteome</keyword>
<name>A0ABV5R7X4_9ACTN</name>
<evidence type="ECO:0000313" key="3">
    <source>
        <dbReference type="Proteomes" id="UP001589710"/>
    </source>
</evidence>
<dbReference type="RefSeq" id="WP_345509652.1">
    <property type="nucleotide sequence ID" value="NZ_BAAAXD010000003.1"/>
</dbReference>
<reference evidence="2 3" key="1">
    <citation type="submission" date="2024-09" db="EMBL/GenBank/DDBJ databases">
        <authorList>
            <person name="Sun Q."/>
            <person name="Mori K."/>
        </authorList>
    </citation>
    <scope>NUCLEOTIDE SEQUENCE [LARGE SCALE GENOMIC DNA]</scope>
    <source>
        <strain evidence="2 3">JCM 3331</strain>
    </source>
</reference>
<gene>
    <name evidence="2" type="ORF">ACFFTL_16975</name>
</gene>
<protein>
    <submittedName>
        <fullName evidence="2">Nuclear transport factor 2 family protein</fullName>
    </submittedName>
</protein>
<feature type="domain" description="SnoaL-like" evidence="1">
    <location>
        <begin position="15"/>
        <end position="115"/>
    </location>
</feature>
<dbReference type="Proteomes" id="UP001589710">
    <property type="component" value="Unassembled WGS sequence"/>
</dbReference>
<accession>A0ABV5R7X4</accession>
<evidence type="ECO:0000313" key="2">
    <source>
        <dbReference type="EMBL" id="MFB9573953.1"/>
    </source>
</evidence>